<name>A0AAV3RWW4_LITER</name>
<dbReference type="Gene3D" id="3.10.50.40">
    <property type="match status" value="1"/>
</dbReference>
<keyword evidence="1" id="KW-0413">Isomerase</keyword>
<keyword evidence="1" id="KW-0697">Rotamase</keyword>
<dbReference type="EC" id="5.2.1.8" evidence="1"/>
<evidence type="ECO:0000256" key="1">
    <source>
        <dbReference type="PROSITE-ProRule" id="PRU00277"/>
    </source>
</evidence>
<dbReference type="EMBL" id="BAABME010012284">
    <property type="protein sequence ID" value="GAA0184939.1"/>
    <property type="molecule type" value="Genomic_DNA"/>
</dbReference>
<dbReference type="AlphaFoldDB" id="A0AAV3RWW4"/>
<dbReference type="GO" id="GO:0003755">
    <property type="term" value="F:peptidyl-prolyl cis-trans isomerase activity"/>
    <property type="evidence" value="ECO:0007669"/>
    <property type="project" value="UniProtKB-KW"/>
</dbReference>
<evidence type="ECO:0000313" key="3">
    <source>
        <dbReference type="EMBL" id="GAA0184939.1"/>
    </source>
</evidence>
<proteinExistence type="predicted"/>
<sequence>MKKGEVALLTIAPEYAFCSSESRDELVAVRPNSSVYYEVELVSFDKAVKFTTKESAFEMVMAFEKASGVGGSFHVRGEGHIIGPSPVECVPYEGVSWSCLVLDLALWVPLACYGERGHFVLWCSCWVYPEGWVVGHRLYVEGLRLMDLPEMDVALLVFKDDSEEEKVMNSKGMVMFC</sequence>
<gene>
    <name evidence="3" type="ORF">LIER_32227</name>
</gene>
<evidence type="ECO:0000259" key="2">
    <source>
        <dbReference type="PROSITE" id="PS50059"/>
    </source>
</evidence>
<organism evidence="3 4">
    <name type="scientific">Lithospermum erythrorhizon</name>
    <name type="common">Purple gromwell</name>
    <name type="synonym">Lithospermum officinale var. erythrorhizon</name>
    <dbReference type="NCBI Taxonomy" id="34254"/>
    <lineage>
        <taxon>Eukaryota</taxon>
        <taxon>Viridiplantae</taxon>
        <taxon>Streptophyta</taxon>
        <taxon>Embryophyta</taxon>
        <taxon>Tracheophyta</taxon>
        <taxon>Spermatophyta</taxon>
        <taxon>Magnoliopsida</taxon>
        <taxon>eudicotyledons</taxon>
        <taxon>Gunneridae</taxon>
        <taxon>Pentapetalae</taxon>
        <taxon>asterids</taxon>
        <taxon>lamiids</taxon>
        <taxon>Boraginales</taxon>
        <taxon>Boraginaceae</taxon>
        <taxon>Boraginoideae</taxon>
        <taxon>Lithospermeae</taxon>
        <taxon>Lithospermum</taxon>
    </lineage>
</organism>
<comment type="caution">
    <text evidence="3">The sequence shown here is derived from an EMBL/GenBank/DDBJ whole genome shotgun (WGS) entry which is preliminary data.</text>
</comment>
<reference evidence="3 4" key="1">
    <citation type="submission" date="2024-01" db="EMBL/GenBank/DDBJ databases">
        <title>The complete chloroplast genome sequence of Lithospermum erythrorhizon: insights into the phylogenetic relationship among Boraginaceae species and the maternal lineages of purple gromwells.</title>
        <authorList>
            <person name="Okada T."/>
            <person name="Watanabe K."/>
        </authorList>
    </citation>
    <scope>NUCLEOTIDE SEQUENCE [LARGE SCALE GENOMIC DNA]</scope>
</reference>
<feature type="domain" description="PPIase FKBP-type" evidence="2">
    <location>
        <begin position="1"/>
        <end position="45"/>
    </location>
</feature>
<dbReference type="InterPro" id="IPR046357">
    <property type="entry name" value="PPIase_dom_sf"/>
</dbReference>
<dbReference type="Proteomes" id="UP001454036">
    <property type="component" value="Unassembled WGS sequence"/>
</dbReference>
<keyword evidence="4" id="KW-1185">Reference proteome</keyword>
<comment type="catalytic activity">
    <reaction evidence="1">
        <text>[protein]-peptidylproline (omega=180) = [protein]-peptidylproline (omega=0)</text>
        <dbReference type="Rhea" id="RHEA:16237"/>
        <dbReference type="Rhea" id="RHEA-COMP:10747"/>
        <dbReference type="Rhea" id="RHEA-COMP:10748"/>
        <dbReference type="ChEBI" id="CHEBI:83833"/>
        <dbReference type="ChEBI" id="CHEBI:83834"/>
        <dbReference type="EC" id="5.2.1.8"/>
    </reaction>
</comment>
<dbReference type="PROSITE" id="PS50059">
    <property type="entry name" value="FKBP_PPIASE"/>
    <property type="match status" value="1"/>
</dbReference>
<evidence type="ECO:0000313" key="4">
    <source>
        <dbReference type="Proteomes" id="UP001454036"/>
    </source>
</evidence>
<dbReference type="SUPFAM" id="SSF54534">
    <property type="entry name" value="FKBP-like"/>
    <property type="match status" value="1"/>
</dbReference>
<dbReference type="Pfam" id="PF00254">
    <property type="entry name" value="FKBP_C"/>
    <property type="match status" value="1"/>
</dbReference>
<protein>
    <recommendedName>
        <fullName evidence="1">peptidylprolyl isomerase</fullName>
        <ecNumber evidence="1">5.2.1.8</ecNumber>
    </recommendedName>
</protein>
<accession>A0AAV3RWW4</accession>
<dbReference type="InterPro" id="IPR001179">
    <property type="entry name" value="PPIase_FKBP_dom"/>
</dbReference>